<dbReference type="AlphaFoldDB" id="A0A382H8J5"/>
<proteinExistence type="predicted"/>
<protein>
    <submittedName>
        <fullName evidence="1">Uncharacterized protein</fullName>
    </submittedName>
</protein>
<organism evidence="1">
    <name type="scientific">marine metagenome</name>
    <dbReference type="NCBI Taxonomy" id="408172"/>
    <lineage>
        <taxon>unclassified sequences</taxon>
        <taxon>metagenomes</taxon>
        <taxon>ecological metagenomes</taxon>
    </lineage>
</organism>
<evidence type="ECO:0000313" key="1">
    <source>
        <dbReference type="EMBL" id="SVB82761.1"/>
    </source>
</evidence>
<dbReference type="EMBL" id="UINC01059395">
    <property type="protein sequence ID" value="SVB82761.1"/>
    <property type="molecule type" value="Genomic_DNA"/>
</dbReference>
<gene>
    <name evidence="1" type="ORF">METZ01_LOCUS235615</name>
</gene>
<sequence>MDKYSNENKNQVFASARNEYLDAPYISF</sequence>
<accession>A0A382H8J5</accession>
<name>A0A382H8J5_9ZZZZ</name>
<reference evidence="1" key="1">
    <citation type="submission" date="2018-05" db="EMBL/GenBank/DDBJ databases">
        <authorList>
            <person name="Lanie J.A."/>
            <person name="Ng W.-L."/>
            <person name="Kazmierczak K.M."/>
            <person name="Andrzejewski T.M."/>
            <person name="Davidsen T.M."/>
            <person name="Wayne K.J."/>
            <person name="Tettelin H."/>
            <person name="Glass J.I."/>
            <person name="Rusch D."/>
            <person name="Podicherti R."/>
            <person name="Tsui H.-C.T."/>
            <person name="Winkler M.E."/>
        </authorList>
    </citation>
    <scope>NUCLEOTIDE SEQUENCE</scope>
</reference>